<feature type="transmembrane region" description="Helical" evidence="1">
    <location>
        <begin position="26"/>
        <end position="49"/>
    </location>
</feature>
<dbReference type="PANTHER" id="PTHR35797">
    <property type="entry name" value="PROTEASE-RELATED"/>
    <property type="match status" value="1"/>
</dbReference>
<dbReference type="InterPro" id="IPR042150">
    <property type="entry name" value="MmRce1-like"/>
</dbReference>
<accession>A0A9D2M8U0</accession>
<feature type="domain" description="CAAX prenyl protease 2/Lysostaphin resistance protein A-like" evidence="2">
    <location>
        <begin position="197"/>
        <end position="293"/>
    </location>
</feature>
<organism evidence="3 4">
    <name type="scientific">Candidatus Gemmiger avicola</name>
    <dbReference type="NCBI Taxonomy" id="2838605"/>
    <lineage>
        <taxon>Bacteria</taxon>
        <taxon>Bacillati</taxon>
        <taxon>Bacillota</taxon>
        <taxon>Clostridia</taxon>
        <taxon>Eubacteriales</taxon>
        <taxon>Gemmiger</taxon>
    </lineage>
</organism>
<feature type="transmembrane region" description="Helical" evidence="1">
    <location>
        <begin position="86"/>
        <end position="104"/>
    </location>
</feature>
<evidence type="ECO:0000313" key="4">
    <source>
        <dbReference type="Proteomes" id="UP000886803"/>
    </source>
</evidence>
<feature type="transmembrane region" description="Helical" evidence="1">
    <location>
        <begin position="255"/>
        <end position="275"/>
    </location>
</feature>
<evidence type="ECO:0000259" key="2">
    <source>
        <dbReference type="Pfam" id="PF02517"/>
    </source>
</evidence>
<sequence>MQENTTPETTRPLAEAKPLWQPKEMLIFLLVAFGMPFLMGIPLAIAQRAGYNTDVFPNAQMFYPAAGVMLAYFLTRRPGLPRGFYVFYLLCTAALVVCCLGLVVAPGDVWLGAVNILVVAGSVLAWLFLLIAKKDRRAAAGLRWRGGFKALGYVALFILLRTAAVFISILPYGQMGEYLAYWTTSAPYVMFLILIPNFFLSFLAFFGEEYGWRYYWQPRMQEKFGPRRGVVLLCLAWALWHLPLNLFYYAPETGLQSFVSQIITCLCLGIFFAWAYLKTGNVWVAVLLHSFNNNLILVYSGTTVISNQTVTWFDILVQAIVYGVIFLPFFASKVFSKAPAGANAAD</sequence>
<keyword evidence="3" id="KW-0378">Hydrolase</keyword>
<keyword evidence="1" id="KW-1133">Transmembrane helix</keyword>
<evidence type="ECO:0000313" key="3">
    <source>
        <dbReference type="EMBL" id="HJB42826.1"/>
    </source>
</evidence>
<dbReference type="Proteomes" id="UP000886803">
    <property type="component" value="Unassembled WGS sequence"/>
</dbReference>
<keyword evidence="3" id="KW-0645">Protease</keyword>
<name>A0A9D2M8U0_9FIRM</name>
<feature type="transmembrane region" description="Helical" evidence="1">
    <location>
        <begin position="185"/>
        <end position="207"/>
    </location>
</feature>
<feature type="transmembrane region" description="Helical" evidence="1">
    <location>
        <begin position="55"/>
        <end position="74"/>
    </location>
</feature>
<feature type="transmembrane region" description="Helical" evidence="1">
    <location>
        <begin position="282"/>
        <end position="300"/>
    </location>
</feature>
<dbReference type="GO" id="GO:0080120">
    <property type="term" value="P:CAAX-box protein maturation"/>
    <property type="evidence" value="ECO:0007669"/>
    <property type="project" value="UniProtKB-ARBA"/>
</dbReference>
<dbReference type="GO" id="GO:0004175">
    <property type="term" value="F:endopeptidase activity"/>
    <property type="evidence" value="ECO:0007669"/>
    <property type="project" value="UniProtKB-ARBA"/>
</dbReference>
<keyword evidence="3" id="KW-0482">Metalloprotease</keyword>
<proteinExistence type="predicted"/>
<feature type="transmembrane region" description="Helical" evidence="1">
    <location>
        <begin position="228"/>
        <end position="249"/>
    </location>
</feature>
<feature type="transmembrane region" description="Helical" evidence="1">
    <location>
        <begin position="110"/>
        <end position="132"/>
    </location>
</feature>
<feature type="transmembrane region" description="Helical" evidence="1">
    <location>
        <begin position="312"/>
        <end position="331"/>
    </location>
</feature>
<keyword evidence="1" id="KW-0812">Transmembrane</keyword>
<feature type="transmembrane region" description="Helical" evidence="1">
    <location>
        <begin position="153"/>
        <end position="173"/>
    </location>
</feature>
<dbReference type="InterPro" id="IPR003675">
    <property type="entry name" value="Rce1/LyrA-like_dom"/>
</dbReference>
<protein>
    <submittedName>
        <fullName evidence="3">CPBP family intramembrane metalloprotease</fullName>
    </submittedName>
</protein>
<dbReference type="AlphaFoldDB" id="A0A9D2M8U0"/>
<comment type="caution">
    <text evidence="3">The sequence shown here is derived from an EMBL/GenBank/DDBJ whole genome shotgun (WGS) entry which is preliminary data.</text>
</comment>
<evidence type="ECO:0000256" key="1">
    <source>
        <dbReference type="SAM" id="Phobius"/>
    </source>
</evidence>
<reference evidence="3" key="1">
    <citation type="journal article" date="2021" name="PeerJ">
        <title>Extensive microbial diversity within the chicken gut microbiome revealed by metagenomics and culture.</title>
        <authorList>
            <person name="Gilroy R."/>
            <person name="Ravi A."/>
            <person name="Getino M."/>
            <person name="Pursley I."/>
            <person name="Horton D.L."/>
            <person name="Alikhan N.F."/>
            <person name="Baker D."/>
            <person name="Gharbi K."/>
            <person name="Hall N."/>
            <person name="Watson M."/>
            <person name="Adriaenssens E.M."/>
            <person name="Foster-Nyarko E."/>
            <person name="Jarju S."/>
            <person name="Secka A."/>
            <person name="Antonio M."/>
            <person name="Oren A."/>
            <person name="Chaudhuri R.R."/>
            <person name="La Ragione R."/>
            <person name="Hildebrand F."/>
            <person name="Pallen M.J."/>
        </authorList>
    </citation>
    <scope>NUCLEOTIDE SEQUENCE</scope>
    <source>
        <strain evidence="3">ChiBcec8-13705</strain>
    </source>
</reference>
<dbReference type="Pfam" id="PF02517">
    <property type="entry name" value="Rce1-like"/>
    <property type="match status" value="1"/>
</dbReference>
<dbReference type="GO" id="GO:0008237">
    <property type="term" value="F:metallopeptidase activity"/>
    <property type="evidence" value="ECO:0007669"/>
    <property type="project" value="UniProtKB-KW"/>
</dbReference>
<dbReference type="EMBL" id="DWYG01000172">
    <property type="protein sequence ID" value="HJB42826.1"/>
    <property type="molecule type" value="Genomic_DNA"/>
</dbReference>
<reference evidence="3" key="2">
    <citation type="submission" date="2021-04" db="EMBL/GenBank/DDBJ databases">
        <authorList>
            <person name="Gilroy R."/>
        </authorList>
    </citation>
    <scope>NUCLEOTIDE SEQUENCE</scope>
    <source>
        <strain evidence="3">ChiBcec8-13705</strain>
    </source>
</reference>
<dbReference type="PANTHER" id="PTHR35797:SF1">
    <property type="entry name" value="PROTEASE"/>
    <property type="match status" value="1"/>
</dbReference>
<gene>
    <name evidence="3" type="ORF">H9945_10060</name>
</gene>
<keyword evidence="1" id="KW-0472">Membrane</keyword>